<dbReference type="CDD" id="cd00761">
    <property type="entry name" value="Glyco_tranf_GTA_type"/>
    <property type="match status" value="1"/>
</dbReference>
<dbReference type="Pfam" id="PF00535">
    <property type="entry name" value="Glycos_transf_2"/>
    <property type="match status" value="1"/>
</dbReference>
<dbReference type="PANTHER" id="PTHR22916:SF51">
    <property type="entry name" value="GLYCOSYLTRANSFERASE EPSH-RELATED"/>
    <property type="match status" value="1"/>
</dbReference>
<dbReference type="RefSeq" id="WP_153118569.1">
    <property type="nucleotide sequence ID" value="NZ_VZCC01000028.1"/>
</dbReference>
<gene>
    <name evidence="4" type="ORF">F7D74_05310</name>
</gene>
<protein>
    <submittedName>
        <fullName evidence="4">Glycosyltransferase</fullName>
    </submittedName>
</protein>
<evidence type="ECO:0000259" key="3">
    <source>
        <dbReference type="Pfam" id="PF00535"/>
    </source>
</evidence>
<dbReference type="InterPro" id="IPR029044">
    <property type="entry name" value="Nucleotide-diphossugar_trans"/>
</dbReference>
<keyword evidence="1" id="KW-0328">Glycosyltransferase</keyword>
<keyword evidence="2" id="KW-0808">Transferase</keyword>
<feature type="domain" description="Glycosyltransferase 2-like" evidence="3">
    <location>
        <begin position="9"/>
        <end position="157"/>
    </location>
</feature>
<dbReference type="GO" id="GO:0016758">
    <property type="term" value="F:hexosyltransferase activity"/>
    <property type="evidence" value="ECO:0007669"/>
    <property type="project" value="UniProtKB-ARBA"/>
</dbReference>
<sequence>MEENDIKVSVIVPIYNVEKYIGKCILSIIEQTYKNIEIILVDDGSLDDSGNIADEYATRDNRIKVIHKANAGVSAARNSGLDAATGDFVCFSDGDDYVMPNYVEHLLKLCLAYNVDVAYTVDMYTTFHNEHIANSQVKVITPEDATENILCYKVPIGVYSKLFNREFLVKNNIRFLEDVYIGEGFNFNTACFQRANKVVMSNERIYFYRRDNEASAMTKFKEAKCQMALKAIDIIKANLVLKSARIEKAWIFAYWHTHFDMYCWIVNAKAKNENVELYKKCRYVSQSKAYIAFSVPTKRTERIRGFLGLIAPYIVAKLMLWRSNRTKSK</sequence>
<dbReference type="InterPro" id="IPR001173">
    <property type="entry name" value="Glyco_trans_2-like"/>
</dbReference>
<dbReference type="AlphaFoldDB" id="A0AA90UW84"/>
<proteinExistence type="predicted"/>
<reference evidence="5" key="1">
    <citation type="submission" date="2019-09" db="EMBL/GenBank/DDBJ databases">
        <title>Distinct polysaccharide growth profiles of human intestinal Prevotella copri isolates.</title>
        <authorList>
            <person name="Fehlner-Peach H."/>
            <person name="Magnabosco C."/>
            <person name="Raghavan V."/>
            <person name="Scher J.U."/>
            <person name="Tett A."/>
            <person name="Cox L.M."/>
            <person name="Gottsegen C."/>
            <person name="Watters A."/>
            <person name="Wiltshire- Gordon J.D."/>
            <person name="Segata N."/>
            <person name="Bonneau R."/>
            <person name="Littman D.R."/>
        </authorList>
    </citation>
    <scope>NUCLEOTIDE SEQUENCE [LARGE SCALE GENOMIC DNA]</scope>
    <source>
        <strain evidence="5">iAA108</strain>
    </source>
</reference>
<evidence type="ECO:0000313" key="4">
    <source>
        <dbReference type="EMBL" id="MQN83411.1"/>
    </source>
</evidence>
<dbReference type="SUPFAM" id="SSF53448">
    <property type="entry name" value="Nucleotide-diphospho-sugar transferases"/>
    <property type="match status" value="1"/>
</dbReference>
<name>A0AA90UW84_9BACT</name>
<dbReference type="PANTHER" id="PTHR22916">
    <property type="entry name" value="GLYCOSYLTRANSFERASE"/>
    <property type="match status" value="1"/>
</dbReference>
<dbReference type="EMBL" id="VZCC01000028">
    <property type="protein sequence ID" value="MQN83411.1"/>
    <property type="molecule type" value="Genomic_DNA"/>
</dbReference>
<dbReference type="Proteomes" id="UP000421408">
    <property type="component" value="Unassembled WGS sequence"/>
</dbReference>
<organism evidence="4 5">
    <name type="scientific">Segatella copri</name>
    <dbReference type="NCBI Taxonomy" id="165179"/>
    <lineage>
        <taxon>Bacteria</taxon>
        <taxon>Pseudomonadati</taxon>
        <taxon>Bacteroidota</taxon>
        <taxon>Bacteroidia</taxon>
        <taxon>Bacteroidales</taxon>
        <taxon>Prevotellaceae</taxon>
        <taxon>Segatella</taxon>
    </lineage>
</organism>
<evidence type="ECO:0000313" key="5">
    <source>
        <dbReference type="Proteomes" id="UP000421408"/>
    </source>
</evidence>
<evidence type="ECO:0000256" key="1">
    <source>
        <dbReference type="ARBA" id="ARBA00022676"/>
    </source>
</evidence>
<accession>A0AA90UW84</accession>
<evidence type="ECO:0000256" key="2">
    <source>
        <dbReference type="ARBA" id="ARBA00022679"/>
    </source>
</evidence>
<dbReference type="Gene3D" id="3.90.550.10">
    <property type="entry name" value="Spore Coat Polysaccharide Biosynthesis Protein SpsA, Chain A"/>
    <property type="match status" value="1"/>
</dbReference>
<comment type="caution">
    <text evidence="4">The sequence shown here is derived from an EMBL/GenBank/DDBJ whole genome shotgun (WGS) entry which is preliminary data.</text>
</comment>